<protein>
    <submittedName>
        <fullName evidence="4">AMP-binding enzyme family protein</fullName>
    </submittedName>
</protein>
<dbReference type="EMBL" id="JAOB01000059">
    <property type="protein sequence ID" value="EUA31100.1"/>
    <property type="molecule type" value="Genomic_DNA"/>
</dbReference>
<dbReference type="PROSITE" id="PS00455">
    <property type="entry name" value="AMP_BINDING"/>
    <property type="match status" value="1"/>
</dbReference>
<comment type="caution">
    <text evidence="4">The sequence shown here is derived from an EMBL/GenBank/DDBJ whole genome shotgun (WGS) entry which is preliminary data.</text>
</comment>
<dbReference type="PANTHER" id="PTHR44845:SF6">
    <property type="entry name" value="BETA-ALANINE-ACTIVATING ENZYME"/>
    <property type="match status" value="1"/>
</dbReference>
<dbReference type="Pfam" id="PF00501">
    <property type="entry name" value="AMP-binding"/>
    <property type="match status" value="1"/>
</dbReference>
<evidence type="ECO:0000313" key="4">
    <source>
        <dbReference type="EMBL" id="EUA31100.1"/>
    </source>
</evidence>
<dbReference type="Gene3D" id="3.40.50.12780">
    <property type="entry name" value="N-terminal domain of ligase-like"/>
    <property type="match status" value="1"/>
</dbReference>
<organism evidence="4">
    <name type="scientific">Mycobacterium xenopi 4042</name>
    <dbReference type="NCBI Taxonomy" id="1299334"/>
    <lineage>
        <taxon>Bacteria</taxon>
        <taxon>Bacillati</taxon>
        <taxon>Actinomycetota</taxon>
        <taxon>Actinomycetes</taxon>
        <taxon>Mycobacteriales</taxon>
        <taxon>Mycobacteriaceae</taxon>
        <taxon>Mycobacterium</taxon>
    </lineage>
</organism>
<proteinExistence type="predicted"/>
<dbReference type="PATRIC" id="fig|1299334.3.peg.5753"/>
<evidence type="ECO:0000256" key="2">
    <source>
        <dbReference type="ARBA" id="ARBA00022553"/>
    </source>
</evidence>
<name>X8AJN9_MYCXE</name>
<keyword evidence="2" id="KW-0597">Phosphoprotein</keyword>
<dbReference type="InterPro" id="IPR000873">
    <property type="entry name" value="AMP-dep_synth/lig_dom"/>
</dbReference>
<reference evidence="4" key="1">
    <citation type="submission" date="2014-01" db="EMBL/GenBank/DDBJ databases">
        <authorList>
            <person name="Brown-Elliot B."/>
            <person name="Wallace R."/>
            <person name="Lenaerts A."/>
            <person name="Ordway D."/>
            <person name="DeGroote M.A."/>
            <person name="Parker T."/>
            <person name="Sizemore C."/>
            <person name="Tallon L.J."/>
            <person name="Sadzewicz L.K."/>
            <person name="Sengamalay N."/>
            <person name="Fraser C.M."/>
            <person name="Hine E."/>
            <person name="Shefchek K.A."/>
            <person name="Das S.P."/>
            <person name="Tettelin H."/>
        </authorList>
    </citation>
    <scope>NUCLEOTIDE SEQUENCE [LARGE SCALE GENOMIC DNA]</scope>
    <source>
        <strain evidence="4">4042</strain>
    </source>
</reference>
<evidence type="ECO:0000259" key="3">
    <source>
        <dbReference type="Pfam" id="PF00501"/>
    </source>
</evidence>
<dbReference type="InterPro" id="IPR042099">
    <property type="entry name" value="ANL_N_sf"/>
</dbReference>
<dbReference type="PANTHER" id="PTHR44845">
    <property type="entry name" value="CARRIER DOMAIN-CONTAINING PROTEIN"/>
    <property type="match status" value="1"/>
</dbReference>
<dbReference type="SUPFAM" id="SSF56801">
    <property type="entry name" value="Acetyl-CoA synthetase-like"/>
    <property type="match status" value="1"/>
</dbReference>
<keyword evidence="1" id="KW-0596">Phosphopantetheine</keyword>
<gene>
    <name evidence="4" type="ORF">I553_0908</name>
</gene>
<feature type="domain" description="AMP-dependent synthetase/ligase" evidence="3">
    <location>
        <begin position="17"/>
        <end position="61"/>
    </location>
</feature>
<accession>X8AJN9</accession>
<sequence>MVLTGSAFTPASIPELFAAQVERTPHAVALSDGQRSMTYRQLDQAANRLAHLLAAHGAGPASLWPCCCRGRHTRSRRSWRCSKPGRLPTHRPRHPPARIDFMVDDANPSLPSPPLSWPAASTDTTCSWSTSMTPNRGPAQHRATGAVPDDVAYLIYTSGTTGCPRVWRSPTTTSPNC</sequence>
<dbReference type="InterPro" id="IPR020845">
    <property type="entry name" value="AMP-binding_CS"/>
</dbReference>
<evidence type="ECO:0000256" key="1">
    <source>
        <dbReference type="ARBA" id="ARBA00022450"/>
    </source>
</evidence>
<dbReference type="AlphaFoldDB" id="X8AJN9"/>